<dbReference type="GO" id="GO:0008289">
    <property type="term" value="F:lipid binding"/>
    <property type="evidence" value="ECO:0007669"/>
    <property type="project" value="UniProtKB-KW"/>
</dbReference>
<dbReference type="SUPFAM" id="SSF49503">
    <property type="entry name" value="Cupredoxins"/>
    <property type="match status" value="1"/>
</dbReference>
<dbReference type="InterPro" id="IPR031468">
    <property type="entry name" value="SMP_LBD"/>
</dbReference>
<dbReference type="CDD" id="cd21674">
    <property type="entry name" value="SMP_PDZD8"/>
    <property type="match status" value="1"/>
</dbReference>
<evidence type="ECO:0000313" key="10">
    <source>
        <dbReference type="WBParaSite" id="Hba_17504"/>
    </source>
</evidence>
<dbReference type="PANTHER" id="PTHR21519:SF1">
    <property type="entry name" value="PDZ DOMAIN-CONTAINING PROTEIN 8"/>
    <property type="match status" value="1"/>
</dbReference>
<name>A0A1I7XIC9_HETBA</name>
<evidence type="ECO:0000256" key="3">
    <source>
        <dbReference type="ARBA" id="ARBA00023055"/>
    </source>
</evidence>
<keyword evidence="9" id="KW-1185">Reference proteome</keyword>
<reference evidence="10" key="1">
    <citation type="submission" date="2016-11" db="UniProtKB">
        <authorList>
            <consortium name="WormBaseParasite"/>
        </authorList>
    </citation>
    <scope>IDENTIFICATION</scope>
</reference>
<accession>A0A1I7XIC9</accession>
<comment type="caution">
    <text evidence="6">Lacks conserved residue(s) required for the propagation of feature annotation.</text>
</comment>
<sequence>MQYGDVENIVSFIPGYYELTANPMDVIKFHCPKKRTEEFSLIYKVSLEEFQRCSLSKDAELIASCNNDRHSVVVRHILRQVHSESGHNYYISTSTGHLNGLENRRLGLCNEKNMRLAVHLSKRELIPQHDTALEGVNVDLQRLMQEKFYLAEENGELNWKKNVLPEVEFDWKEYMERHGKKMESVHIEPIPLNDEFVSRWEEMKEIRIRDLSLGTKFPNVNAIRVERVEVSEDKNIFENITFIIDIDYTGGFETSIDVTTVFGKRANLSIKITKLAGLVRFILSRQPYNHWTFSFVSAPTFETEISSQIQGHQLKRLIPLIKESIRRALQRKHVWPNYKIRYRPVFPNPLLQASPPLSSFAHVKLEGGLEVTVLQCSRLQTALVEKDTANYEVYCTITMGDTLVAINNVPIRSERQVVRFLQQTIGDLFVLVDRNLDNIDDYGLKEDIIGDLCGNSDETFESNETVEPQLRKQECSPLESHRRHSMSIVPLDPSVIDTNTESINSSLMSLDGHRLEDQGVSFRWLCSYYFFSSCCGICMHHFAYGV</sequence>
<organism evidence="9 10">
    <name type="scientific">Heterorhabditis bacteriophora</name>
    <name type="common">Entomopathogenic nematode worm</name>
    <dbReference type="NCBI Taxonomy" id="37862"/>
    <lineage>
        <taxon>Eukaryota</taxon>
        <taxon>Metazoa</taxon>
        <taxon>Ecdysozoa</taxon>
        <taxon>Nematoda</taxon>
        <taxon>Chromadorea</taxon>
        <taxon>Rhabditida</taxon>
        <taxon>Rhabditina</taxon>
        <taxon>Rhabditomorpha</taxon>
        <taxon>Strongyloidea</taxon>
        <taxon>Heterorhabditidae</taxon>
        <taxon>Heterorhabditis</taxon>
    </lineage>
</organism>
<dbReference type="Pfam" id="PF00812">
    <property type="entry name" value="Ephrin"/>
    <property type="match status" value="1"/>
</dbReference>
<dbReference type="GO" id="GO:0044233">
    <property type="term" value="C:mitochondria-associated endoplasmic reticulum membrane contact site"/>
    <property type="evidence" value="ECO:0007669"/>
    <property type="project" value="InterPro"/>
</dbReference>
<dbReference type="InterPro" id="IPR039275">
    <property type="entry name" value="PDZD8"/>
</dbReference>
<dbReference type="PANTHER" id="PTHR21519">
    <property type="entry name" value="PDZ DOMAIN-CONTAINING PROTEIN 8"/>
    <property type="match status" value="1"/>
</dbReference>
<dbReference type="Pfam" id="PF26547">
    <property type="entry name" value="PDZD8_N"/>
    <property type="match status" value="1"/>
</dbReference>
<evidence type="ECO:0000256" key="1">
    <source>
        <dbReference type="ARBA" id="ARBA00004370"/>
    </source>
</evidence>
<keyword evidence="5" id="KW-0472">Membrane</keyword>
<dbReference type="WBParaSite" id="Hba_17504">
    <property type="protein sequence ID" value="Hba_17504"/>
    <property type="gene ID" value="Hba_17504"/>
</dbReference>
<evidence type="ECO:0000259" key="8">
    <source>
        <dbReference type="PROSITE" id="PS51847"/>
    </source>
</evidence>
<feature type="domain" description="Ephrin RBD" evidence="7">
    <location>
        <begin position="1"/>
        <end position="120"/>
    </location>
</feature>
<comment type="subcellular location">
    <subcellularLocation>
        <location evidence="1">Membrane</location>
    </subcellularLocation>
</comment>
<dbReference type="AlphaFoldDB" id="A0A1I7XIC9"/>
<dbReference type="InterPro" id="IPR008972">
    <property type="entry name" value="Cupredoxin"/>
</dbReference>
<keyword evidence="2" id="KW-0813">Transport</keyword>
<dbReference type="GO" id="GO:0006869">
    <property type="term" value="P:lipid transport"/>
    <property type="evidence" value="ECO:0007669"/>
    <property type="project" value="UniProtKB-KW"/>
</dbReference>
<dbReference type="InterPro" id="IPR058801">
    <property type="entry name" value="PDZD8_N"/>
</dbReference>
<dbReference type="GO" id="GO:0051560">
    <property type="term" value="P:mitochondrial calcium ion homeostasis"/>
    <property type="evidence" value="ECO:0007669"/>
    <property type="project" value="InterPro"/>
</dbReference>
<evidence type="ECO:0000259" key="7">
    <source>
        <dbReference type="PROSITE" id="PS51551"/>
    </source>
</evidence>
<keyword evidence="4" id="KW-0446">Lipid-binding</keyword>
<feature type="domain" description="SMP-LTD" evidence="8">
    <location>
        <begin position="153"/>
        <end position="344"/>
    </location>
</feature>
<keyword evidence="3" id="KW-0445">Lipid transport</keyword>
<protein>
    <submittedName>
        <fullName evidence="10">PDZ domain-containing protein</fullName>
    </submittedName>
</protein>
<dbReference type="GO" id="GO:0016020">
    <property type="term" value="C:membrane"/>
    <property type="evidence" value="ECO:0007669"/>
    <property type="project" value="UniProtKB-SubCell"/>
</dbReference>
<dbReference type="GO" id="GO:0005739">
    <property type="term" value="C:mitochondrion"/>
    <property type="evidence" value="ECO:0007669"/>
    <property type="project" value="GOC"/>
</dbReference>
<dbReference type="PROSITE" id="PS51551">
    <property type="entry name" value="EPHRIN_RBD_2"/>
    <property type="match status" value="1"/>
</dbReference>
<comment type="similarity">
    <text evidence="6">Belongs to the ephrin family.</text>
</comment>
<evidence type="ECO:0000256" key="5">
    <source>
        <dbReference type="ARBA" id="ARBA00023136"/>
    </source>
</evidence>
<evidence type="ECO:0000256" key="2">
    <source>
        <dbReference type="ARBA" id="ARBA00022448"/>
    </source>
</evidence>
<proteinExistence type="inferred from homology"/>
<dbReference type="PROSITE" id="PS51847">
    <property type="entry name" value="SMP"/>
    <property type="match status" value="1"/>
</dbReference>
<dbReference type="Gene3D" id="2.60.40.420">
    <property type="entry name" value="Cupredoxins - blue copper proteins"/>
    <property type="match status" value="1"/>
</dbReference>
<evidence type="ECO:0000256" key="4">
    <source>
        <dbReference type="ARBA" id="ARBA00023121"/>
    </source>
</evidence>
<evidence type="ECO:0000313" key="9">
    <source>
        <dbReference type="Proteomes" id="UP000095283"/>
    </source>
</evidence>
<dbReference type="InterPro" id="IPR001799">
    <property type="entry name" value="Ephrin_RBD"/>
</dbReference>
<dbReference type="Proteomes" id="UP000095283">
    <property type="component" value="Unplaced"/>
</dbReference>
<evidence type="ECO:0000256" key="6">
    <source>
        <dbReference type="PROSITE-ProRule" id="PRU00884"/>
    </source>
</evidence>
<dbReference type="GO" id="GO:1990456">
    <property type="term" value="P:mitochondrion-endoplasmic reticulum membrane tethering"/>
    <property type="evidence" value="ECO:0007669"/>
    <property type="project" value="InterPro"/>
</dbReference>